<dbReference type="Proteomes" id="UP000654304">
    <property type="component" value="Unassembled WGS sequence"/>
</dbReference>
<dbReference type="Pfam" id="PF03061">
    <property type="entry name" value="4HBT"/>
    <property type="match status" value="1"/>
</dbReference>
<accession>A0ABR7A140</accession>
<reference evidence="4 5" key="1">
    <citation type="submission" date="2020-08" db="EMBL/GenBank/DDBJ databases">
        <title>Novel species isolated from subtropical streams in China.</title>
        <authorList>
            <person name="Lu H."/>
        </authorList>
    </citation>
    <scope>NUCLEOTIDE SEQUENCE [LARGE SCALE GENOMIC DNA]</scope>
    <source>
        <strain evidence="4 5">CY22W</strain>
    </source>
</reference>
<feature type="domain" description="Thioesterase" evidence="3">
    <location>
        <begin position="73"/>
        <end position="145"/>
    </location>
</feature>
<dbReference type="InterPro" id="IPR003736">
    <property type="entry name" value="PAAI_dom"/>
</dbReference>
<organism evidence="4 5">
    <name type="scientific">Undibacterium curvum</name>
    <dbReference type="NCBI Taxonomy" id="2762294"/>
    <lineage>
        <taxon>Bacteria</taxon>
        <taxon>Pseudomonadati</taxon>
        <taxon>Pseudomonadota</taxon>
        <taxon>Betaproteobacteria</taxon>
        <taxon>Burkholderiales</taxon>
        <taxon>Oxalobacteraceae</taxon>
        <taxon>Undibacterium</taxon>
    </lineage>
</organism>
<dbReference type="EMBL" id="JACOGD010000001">
    <property type="protein sequence ID" value="MBC3930635.1"/>
    <property type="molecule type" value="Genomic_DNA"/>
</dbReference>
<gene>
    <name evidence="4" type="ORF">H8K43_03030</name>
</gene>
<keyword evidence="5" id="KW-1185">Reference proteome</keyword>
<dbReference type="InterPro" id="IPR029069">
    <property type="entry name" value="HotDog_dom_sf"/>
</dbReference>
<dbReference type="NCBIfam" id="TIGR00369">
    <property type="entry name" value="unchar_dom_1"/>
    <property type="match status" value="1"/>
</dbReference>
<proteinExistence type="inferred from homology"/>
<comment type="caution">
    <text evidence="4">The sequence shown here is derived from an EMBL/GenBank/DDBJ whole genome shotgun (WGS) entry which is preliminary data.</text>
</comment>
<sequence>MKELSVPDATASAIAATPAKPATTTPGAVLAQPTAELNPFLHDLGVEFLEMADGQARIALDLETRHMNSWMITHGGVLMTMLDVVMAMAGRSLHEDLKGVVTVEMKTSFLQPGGVAGGRIEARGKAFHQSTTMCFCEAEIWHGERLIAKAMGTFKYLRRLKSGENMKKLCGSD</sequence>
<dbReference type="Gene3D" id="3.10.129.10">
    <property type="entry name" value="Hotdog Thioesterase"/>
    <property type="match status" value="1"/>
</dbReference>
<dbReference type="PANTHER" id="PTHR21660">
    <property type="entry name" value="THIOESTERASE SUPERFAMILY MEMBER-RELATED"/>
    <property type="match status" value="1"/>
</dbReference>
<dbReference type="PANTHER" id="PTHR21660:SF1">
    <property type="entry name" value="ACYL-COENZYME A THIOESTERASE 13"/>
    <property type="match status" value="1"/>
</dbReference>
<dbReference type="CDD" id="cd03443">
    <property type="entry name" value="PaaI_thioesterase"/>
    <property type="match status" value="1"/>
</dbReference>
<dbReference type="InterPro" id="IPR006683">
    <property type="entry name" value="Thioestr_dom"/>
</dbReference>
<evidence type="ECO:0000259" key="3">
    <source>
        <dbReference type="Pfam" id="PF03061"/>
    </source>
</evidence>
<dbReference type="SUPFAM" id="SSF54637">
    <property type="entry name" value="Thioesterase/thiol ester dehydrase-isomerase"/>
    <property type="match status" value="1"/>
</dbReference>
<name>A0ABR7A140_9BURK</name>
<protein>
    <submittedName>
        <fullName evidence="4">PaaI family thioesterase</fullName>
    </submittedName>
</protein>
<dbReference type="RefSeq" id="WP_186902482.1">
    <property type="nucleotide sequence ID" value="NZ_JACOGD010000001.1"/>
</dbReference>
<evidence type="ECO:0000313" key="5">
    <source>
        <dbReference type="Proteomes" id="UP000654304"/>
    </source>
</evidence>
<dbReference type="InterPro" id="IPR039298">
    <property type="entry name" value="ACOT13"/>
</dbReference>
<evidence type="ECO:0000256" key="2">
    <source>
        <dbReference type="ARBA" id="ARBA00022801"/>
    </source>
</evidence>
<keyword evidence="2" id="KW-0378">Hydrolase</keyword>
<comment type="similarity">
    <text evidence="1">Belongs to the thioesterase PaaI family.</text>
</comment>
<evidence type="ECO:0000256" key="1">
    <source>
        <dbReference type="ARBA" id="ARBA00008324"/>
    </source>
</evidence>
<evidence type="ECO:0000313" key="4">
    <source>
        <dbReference type="EMBL" id="MBC3930635.1"/>
    </source>
</evidence>